<name>A0A3R7P7Q6_9TRYP</name>
<reference evidence="2 3" key="1">
    <citation type="journal article" date="2018" name="BMC Genomics">
        <title>Genomic comparison of Trypanosoma conorhini and Trypanosoma rangeli to Trypanosoma cruzi strains of high and low virulence.</title>
        <authorList>
            <person name="Bradwell K.R."/>
            <person name="Koparde V.N."/>
            <person name="Matveyev A.V."/>
            <person name="Serrano M.G."/>
            <person name="Alves J.M."/>
            <person name="Parikh H."/>
            <person name="Huang B."/>
            <person name="Lee V."/>
            <person name="Espinosa-Alvarez O."/>
            <person name="Ortiz P.A."/>
            <person name="Costa-Martins A.G."/>
            <person name="Teixeira M.M."/>
            <person name="Buck G.A."/>
        </authorList>
    </citation>
    <scope>NUCLEOTIDE SEQUENCE [LARGE SCALE GENOMIC DNA]</scope>
    <source>
        <strain evidence="2 3">025E</strain>
    </source>
</reference>
<feature type="region of interest" description="Disordered" evidence="1">
    <location>
        <begin position="440"/>
        <end position="503"/>
    </location>
</feature>
<evidence type="ECO:0000313" key="3">
    <source>
        <dbReference type="Proteomes" id="UP000284403"/>
    </source>
</evidence>
<sequence length="721" mass="79308">MLGPSTSSIVGHMPSSSLSLAQLREKAELFPVLTLYSCISDAEESDNGARYSAQDKFTGCMYEVRCIPLNVSASQMDFDSFLAAQQQRLDALTAASQQWNVPPCASLPIDAYVQELASSKEYFVVSVSSFGGLSLGDMIRAGCRLLEDADFSDILSCVEEYARESVRLPPHRNLTLNALLRQLTVRSGAVEMDHPSRWVIGDWQLLAEKAAPTTHEDVVGDLEWLLYSAFAKLGVSCDRDGKVLQRDVVEMRINETIERIRKGTVAGVGHGPRTHHSATHVGRQTHPTKSVLETNAAAAATADGRDELVDKVALHRRKLHEEQSLLQNFRGEGTKKECSRSVLFRDEAELDDVEVPRRRVKLMEVFYPSKLLRNVTLETEESRKQFVGRKDAILDAVTETLSIGLQRHGRNRQIEEDAIQMRREALLSMLMRSATLASKRAKSPLLDTGTASPNSQLTAQGASSFPNCMPSTTKGLTPQSDDWMYSDTTTSRKSPSPIARRPELPRRVIASVLSPRNPESECILTAEPEMSNVSEEQSIPTFYLSSNKEAALSDEKGMAGHQAQRYTICHNDQELLSPRRGTYGGVNVTERSPLTATASQGRMPRTTRRRPQAETGNKRSVRSAPRRLVGSYSVPHLSVGNTAWGGASFTHSLLISHNKSDMLGASQPAWRGEDNHRLPRQTTRGLGGAGGLPRGHVRAANENSLGVTTRRRHAGFGDGMA</sequence>
<evidence type="ECO:0000256" key="1">
    <source>
        <dbReference type="SAM" id="MobiDB-lite"/>
    </source>
</evidence>
<accession>A0A3R7P7Q6</accession>
<protein>
    <submittedName>
        <fullName evidence="2">Uncharacterized protein</fullName>
    </submittedName>
</protein>
<proteinExistence type="predicted"/>
<evidence type="ECO:0000313" key="2">
    <source>
        <dbReference type="EMBL" id="RNF14040.1"/>
    </source>
</evidence>
<feature type="region of interest" description="Disordered" evidence="1">
    <location>
        <begin position="579"/>
        <end position="624"/>
    </location>
</feature>
<dbReference type="Proteomes" id="UP000284403">
    <property type="component" value="Unassembled WGS sequence"/>
</dbReference>
<gene>
    <name evidence="2" type="ORF">Tco025E_06008</name>
</gene>
<feature type="compositionally biased region" description="Polar residues" evidence="1">
    <location>
        <begin position="589"/>
        <end position="600"/>
    </location>
</feature>
<comment type="caution">
    <text evidence="2">The sequence shown here is derived from an EMBL/GenBank/DDBJ whole genome shotgun (WGS) entry which is preliminary data.</text>
</comment>
<dbReference type="OrthoDB" id="248322at2759"/>
<feature type="region of interest" description="Disordered" evidence="1">
    <location>
        <begin position="266"/>
        <end position="286"/>
    </location>
</feature>
<dbReference type="GeneID" id="40319619"/>
<dbReference type="EMBL" id="MKKU01000380">
    <property type="protein sequence ID" value="RNF14040.1"/>
    <property type="molecule type" value="Genomic_DNA"/>
</dbReference>
<keyword evidence="3" id="KW-1185">Reference proteome</keyword>
<organism evidence="2 3">
    <name type="scientific">Trypanosoma conorhini</name>
    <dbReference type="NCBI Taxonomy" id="83891"/>
    <lineage>
        <taxon>Eukaryota</taxon>
        <taxon>Discoba</taxon>
        <taxon>Euglenozoa</taxon>
        <taxon>Kinetoplastea</taxon>
        <taxon>Metakinetoplastina</taxon>
        <taxon>Trypanosomatida</taxon>
        <taxon>Trypanosomatidae</taxon>
        <taxon>Trypanosoma</taxon>
    </lineage>
</organism>
<dbReference type="AlphaFoldDB" id="A0A3R7P7Q6"/>
<dbReference type="RefSeq" id="XP_029227022.1">
    <property type="nucleotide sequence ID" value="XM_029372897.1"/>
</dbReference>
<feature type="compositionally biased region" description="Polar residues" evidence="1">
    <location>
        <begin position="449"/>
        <end position="494"/>
    </location>
</feature>